<gene>
    <name evidence="1" type="ORF">SDC9_105842</name>
</gene>
<dbReference type="EMBL" id="VSSQ01017071">
    <property type="protein sequence ID" value="MPM59005.1"/>
    <property type="molecule type" value="Genomic_DNA"/>
</dbReference>
<protein>
    <submittedName>
        <fullName evidence="1">Uncharacterized protein</fullName>
    </submittedName>
</protein>
<proteinExistence type="predicted"/>
<organism evidence="1">
    <name type="scientific">bioreactor metagenome</name>
    <dbReference type="NCBI Taxonomy" id="1076179"/>
    <lineage>
        <taxon>unclassified sequences</taxon>
        <taxon>metagenomes</taxon>
        <taxon>ecological metagenomes</taxon>
    </lineage>
</organism>
<evidence type="ECO:0000313" key="1">
    <source>
        <dbReference type="EMBL" id="MPM59005.1"/>
    </source>
</evidence>
<accession>A0A645B0L1</accession>
<sequence length="345" mass="37031">MELFIVGQLNARQLHGQCSQHVGADGHAVLLRDIVVGPDEKRNLILLEDLFCGAVIQLLAVQLFIEIVAQRRLMVAEEDDHGPLVRVLIVFDQLPDGVVTFLDKGEILGRHGGRSPTAARQFHGSLQVVPALSVAAVVLHGDVKHEQGVLRLIGQAVELLIVGGVADIVAYVLGINHVLLIHLLVKAHPAVNGRPVPAGGEVGVERYGVIAQSAHLRHQRGHSIVAVKLIGHGRGGQKCQRVSGQVLKFHIGGAAAGDGGDHHAFYRILRQRVIKGQRVLGQFQAGKTGLQIREGLVHDDQQVFRRLRVRRRPADGAVGDPLSGVGGVAVRRGDKAVPQGGHEIQ</sequence>
<name>A0A645B0L1_9ZZZZ</name>
<comment type="caution">
    <text evidence="1">The sequence shown here is derived from an EMBL/GenBank/DDBJ whole genome shotgun (WGS) entry which is preliminary data.</text>
</comment>
<dbReference type="AlphaFoldDB" id="A0A645B0L1"/>
<reference evidence="1" key="1">
    <citation type="submission" date="2019-08" db="EMBL/GenBank/DDBJ databases">
        <authorList>
            <person name="Kucharzyk K."/>
            <person name="Murdoch R.W."/>
            <person name="Higgins S."/>
            <person name="Loffler F."/>
        </authorList>
    </citation>
    <scope>NUCLEOTIDE SEQUENCE</scope>
</reference>